<evidence type="ECO:0000256" key="11">
    <source>
        <dbReference type="ARBA" id="ARBA00023170"/>
    </source>
</evidence>
<keyword evidence="7 15" id="KW-0297">G-protein coupled receptor</keyword>
<dbReference type="GO" id="GO:0000139">
    <property type="term" value="C:Golgi membrane"/>
    <property type="evidence" value="ECO:0007669"/>
    <property type="project" value="UniProtKB-SubCell"/>
</dbReference>
<evidence type="ECO:0000256" key="9">
    <source>
        <dbReference type="ARBA" id="ARBA00023139"/>
    </source>
</evidence>
<dbReference type="GO" id="GO:0098978">
    <property type="term" value="C:glutamatergic synapse"/>
    <property type="evidence" value="ECO:0007669"/>
    <property type="project" value="TreeGrafter"/>
</dbReference>
<dbReference type="PANTHER" id="PTHR24248:SF87">
    <property type="entry name" value="D(2) DOPAMINE RECEPTOR"/>
    <property type="match status" value="1"/>
</dbReference>
<feature type="transmembrane region" description="Helical" evidence="16">
    <location>
        <begin position="43"/>
        <end position="66"/>
    </location>
</feature>
<evidence type="ECO:0000313" key="18">
    <source>
        <dbReference type="EMBL" id="NWW20095.1"/>
    </source>
</evidence>
<dbReference type="SMART" id="SM01381">
    <property type="entry name" value="7TM_GPCR_Srsx"/>
    <property type="match status" value="1"/>
</dbReference>
<evidence type="ECO:0000256" key="14">
    <source>
        <dbReference type="ARBA" id="ARBA00023288"/>
    </source>
</evidence>
<sequence>RVELAAGTWSPMDPLNLSWYDGDRNWSRALNASEAAQKPHYNYYAVLLTLLIFIIVFGNVLVCMAVSRERALQTTTNYLIVSLAVADLLVATLVMPWVVYLEVVGEWRFSRIHCDIFVTLDVMMCTASILNLCAISIDRYTAVAMPMLYNTRYSSKRRVTVMIAVVWVLSFAISCPLLFGLNNTARNECGIRFEVYLMYPLPLSTLTICKLILGLFHLLLFQSRIYIVLRRRRKRVSTKRSSHVLDSDTQAPLKDKCTHPEDVKLCTVIVKSNGSFQVNKRKVEAESHIEEMEMEMVSSTSPPEKTALKPTAPSNHQLIVPVASNRGNNSTLQAPLNSPGKVEKNGHAKESHHTAKVFEIHSLPNGKTRNLLKAVIRRKLSQQKEKKATQMLAIVLGVFIICWLPFFITHILNMHCDCNIPPAMYSAFTWLGYVNSAVNPIIYTTFNIEFRKAFMKILHC</sequence>
<evidence type="ECO:0000256" key="8">
    <source>
        <dbReference type="ARBA" id="ARBA00023136"/>
    </source>
</evidence>
<dbReference type="InterPro" id="IPR000276">
    <property type="entry name" value="GPCR_Rhodpsn"/>
</dbReference>
<name>A0A7K6L7F0_9CORV</name>
<dbReference type="GO" id="GO:0042734">
    <property type="term" value="C:presynaptic membrane"/>
    <property type="evidence" value="ECO:0007669"/>
    <property type="project" value="TreeGrafter"/>
</dbReference>
<feature type="transmembrane region" description="Helical" evidence="16">
    <location>
        <begin position="391"/>
        <end position="412"/>
    </location>
</feature>
<dbReference type="FunFam" id="1.20.1070.10:FF:000099">
    <property type="entry name" value="D(2) dopamine receptor"/>
    <property type="match status" value="1"/>
</dbReference>
<feature type="transmembrane region" description="Helical" evidence="16">
    <location>
        <begin position="159"/>
        <end position="181"/>
    </location>
</feature>
<dbReference type="GO" id="GO:0007195">
    <property type="term" value="P:adenylate cyclase-inhibiting dopamine receptor signaling pathway"/>
    <property type="evidence" value="ECO:0007669"/>
    <property type="project" value="InterPro"/>
</dbReference>
<keyword evidence="12" id="KW-0325">Glycoprotein</keyword>
<feature type="transmembrane region" description="Helical" evidence="16">
    <location>
        <begin position="424"/>
        <end position="446"/>
    </location>
</feature>
<evidence type="ECO:0000256" key="12">
    <source>
        <dbReference type="ARBA" id="ARBA00023180"/>
    </source>
</evidence>
<dbReference type="Proteomes" id="UP000534626">
    <property type="component" value="Unassembled WGS sequence"/>
</dbReference>
<feature type="transmembrane region" description="Helical" evidence="16">
    <location>
        <begin position="201"/>
        <end position="229"/>
    </location>
</feature>
<keyword evidence="14" id="KW-0449">Lipoprotein</keyword>
<dbReference type="PROSITE" id="PS00237">
    <property type="entry name" value="G_PROTEIN_RECEP_F1_1"/>
    <property type="match status" value="1"/>
</dbReference>
<feature type="non-terminal residue" evidence="18">
    <location>
        <position position="460"/>
    </location>
</feature>
<dbReference type="AlphaFoldDB" id="A0A7K6L7F0"/>
<accession>A0A7K6L7F0</accession>
<dbReference type="SUPFAM" id="SSF81321">
    <property type="entry name" value="Family A G protein-coupled receptor-like"/>
    <property type="match status" value="1"/>
</dbReference>
<evidence type="ECO:0000256" key="4">
    <source>
        <dbReference type="ARBA" id="ARBA00022692"/>
    </source>
</evidence>
<dbReference type="GO" id="GO:0004930">
    <property type="term" value="F:G protein-coupled receptor activity"/>
    <property type="evidence" value="ECO:0007669"/>
    <property type="project" value="UniProtKB-KW"/>
</dbReference>
<dbReference type="GO" id="GO:0051481">
    <property type="term" value="P:negative regulation of cytosolic calcium ion concentration"/>
    <property type="evidence" value="ECO:0007669"/>
    <property type="project" value="TreeGrafter"/>
</dbReference>
<keyword evidence="4 15" id="KW-0812">Transmembrane</keyword>
<feature type="transmembrane region" description="Helical" evidence="16">
    <location>
        <begin position="78"/>
        <end position="100"/>
    </location>
</feature>
<dbReference type="GO" id="GO:0060158">
    <property type="term" value="P:phospholipase C-activating dopamine receptor signaling pathway"/>
    <property type="evidence" value="ECO:0007669"/>
    <property type="project" value="TreeGrafter"/>
</dbReference>
<dbReference type="InterPro" id="IPR001922">
    <property type="entry name" value="Dopamine_D2_rcpt"/>
</dbReference>
<dbReference type="Pfam" id="PF00001">
    <property type="entry name" value="7tm_1"/>
    <property type="match status" value="1"/>
</dbReference>
<evidence type="ECO:0000256" key="16">
    <source>
        <dbReference type="SAM" id="Phobius"/>
    </source>
</evidence>
<organism evidence="18 19">
    <name type="scientific">Falcunculus frontatus</name>
    <name type="common">Eastern shriketit</name>
    <dbReference type="NCBI Taxonomy" id="254539"/>
    <lineage>
        <taxon>Eukaryota</taxon>
        <taxon>Metazoa</taxon>
        <taxon>Chordata</taxon>
        <taxon>Craniata</taxon>
        <taxon>Vertebrata</taxon>
        <taxon>Euteleostomi</taxon>
        <taxon>Archelosauria</taxon>
        <taxon>Archosauria</taxon>
        <taxon>Dinosauria</taxon>
        <taxon>Saurischia</taxon>
        <taxon>Theropoda</taxon>
        <taxon>Coelurosauria</taxon>
        <taxon>Aves</taxon>
        <taxon>Neognathae</taxon>
        <taxon>Neoaves</taxon>
        <taxon>Telluraves</taxon>
        <taxon>Australaves</taxon>
        <taxon>Passeriformes</taxon>
        <taxon>Corvoidea</taxon>
        <taxon>Pachycephalidae</taxon>
        <taxon>Falcunculus</taxon>
    </lineage>
</organism>
<keyword evidence="19" id="KW-1185">Reference proteome</keyword>
<feature type="transmembrane region" description="Helical" evidence="16">
    <location>
        <begin position="116"/>
        <end position="138"/>
    </location>
</feature>
<evidence type="ECO:0000256" key="5">
    <source>
        <dbReference type="ARBA" id="ARBA00022989"/>
    </source>
</evidence>
<comment type="subcellular location">
    <subcellularLocation>
        <location evidence="1">Cell membrane</location>
        <topology evidence="1">Multi-pass membrane protein</topology>
    </subcellularLocation>
    <subcellularLocation>
        <location evidence="2">Golgi apparatus membrane</location>
        <topology evidence="2">Multi-pass membrane protein</topology>
    </subcellularLocation>
</comment>
<dbReference type="PRINTS" id="PR00567">
    <property type="entry name" value="DOPAMINED2R"/>
</dbReference>
<dbReference type="GO" id="GO:0051967">
    <property type="term" value="P:negative regulation of synaptic transmission, glutamatergic"/>
    <property type="evidence" value="ECO:0007669"/>
    <property type="project" value="TreeGrafter"/>
</dbReference>
<keyword evidence="9" id="KW-0564">Palmitate</keyword>
<feature type="non-terminal residue" evidence="18">
    <location>
        <position position="1"/>
    </location>
</feature>
<evidence type="ECO:0000256" key="3">
    <source>
        <dbReference type="ARBA" id="ARBA00022475"/>
    </source>
</evidence>
<evidence type="ECO:0000256" key="7">
    <source>
        <dbReference type="ARBA" id="ARBA00023040"/>
    </source>
</evidence>
<keyword evidence="13 15" id="KW-0807">Transducer</keyword>
<evidence type="ECO:0000256" key="13">
    <source>
        <dbReference type="ARBA" id="ARBA00023224"/>
    </source>
</evidence>
<evidence type="ECO:0000313" key="19">
    <source>
        <dbReference type="Proteomes" id="UP000534626"/>
    </source>
</evidence>
<dbReference type="EMBL" id="VZRV01004295">
    <property type="protein sequence ID" value="NWW20095.1"/>
    <property type="molecule type" value="Genomic_DNA"/>
</dbReference>
<reference evidence="18 19" key="1">
    <citation type="submission" date="2019-09" db="EMBL/GenBank/DDBJ databases">
        <title>Bird 10,000 Genomes (B10K) Project - Family phase.</title>
        <authorList>
            <person name="Zhang G."/>
        </authorList>
    </citation>
    <scope>NUCLEOTIDE SEQUENCE [LARGE SCALE GENOMIC DNA]</scope>
    <source>
        <strain evidence="18">B10K-DU-029-77</strain>
    </source>
</reference>
<dbReference type="FunFam" id="1.20.1070.10:FF:000086">
    <property type="entry name" value="Dopamine D2 receptor 2"/>
    <property type="match status" value="1"/>
</dbReference>
<evidence type="ECO:0000256" key="15">
    <source>
        <dbReference type="RuleBase" id="RU000688"/>
    </source>
</evidence>
<keyword evidence="11 15" id="KW-0675">Receptor</keyword>
<dbReference type="PRINTS" id="PR00237">
    <property type="entry name" value="GPCRRHODOPSN"/>
</dbReference>
<evidence type="ECO:0000256" key="10">
    <source>
        <dbReference type="ARBA" id="ARBA00023157"/>
    </source>
</evidence>
<dbReference type="GO" id="GO:0014059">
    <property type="term" value="P:regulation of dopamine secretion"/>
    <property type="evidence" value="ECO:0007669"/>
    <property type="project" value="TreeGrafter"/>
</dbReference>
<gene>
    <name evidence="18" type="primary">Drd2</name>
    <name evidence="18" type="ORF">FALFRO_R05622</name>
</gene>
<evidence type="ECO:0000256" key="1">
    <source>
        <dbReference type="ARBA" id="ARBA00004651"/>
    </source>
</evidence>
<protein>
    <submittedName>
        <fullName evidence="18">DRD2 protein</fullName>
    </submittedName>
</protein>
<proteinExistence type="inferred from homology"/>
<dbReference type="PANTHER" id="PTHR24248">
    <property type="entry name" value="ADRENERGIC RECEPTOR-RELATED G-PROTEIN COUPLED RECEPTOR"/>
    <property type="match status" value="1"/>
</dbReference>
<comment type="similarity">
    <text evidence="15">Belongs to the G-protein coupled receptor 1 family.</text>
</comment>
<keyword evidence="6" id="KW-0333">Golgi apparatus</keyword>
<comment type="caution">
    <text evidence="18">The sequence shown here is derived from an EMBL/GenBank/DDBJ whole genome shotgun (WGS) entry which is preliminary data.</text>
</comment>
<dbReference type="GO" id="GO:0043266">
    <property type="term" value="P:regulation of potassium ion transport"/>
    <property type="evidence" value="ECO:0007669"/>
    <property type="project" value="TreeGrafter"/>
</dbReference>
<feature type="domain" description="G-protein coupled receptors family 1 profile" evidence="17">
    <location>
        <begin position="58"/>
        <end position="443"/>
    </location>
</feature>
<dbReference type="Gene3D" id="1.20.1070.10">
    <property type="entry name" value="Rhodopsin 7-helix transmembrane proteins"/>
    <property type="match status" value="2"/>
</dbReference>
<dbReference type="InterPro" id="IPR017452">
    <property type="entry name" value="GPCR_Rhodpsn_7TM"/>
</dbReference>
<dbReference type="PRINTS" id="PR00242">
    <property type="entry name" value="DOPAMINER"/>
</dbReference>
<dbReference type="InterPro" id="IPR000929">
    <property type="entry name" value="Dopamine_rcpt"/>
</dbReference>
<evidence type="ECO:0000256" key="2">
    <source>
        <dbReference type="ARBA" id="ARBA00004653"/>
    </source>
</evidence>
<keyword evidence="10" id="KW-1015">Disulfide bond</keyword>
<dbReference type="PROSITE" id="PS50262">
    <property type="entry name" value="G_PROTEIN_RECEP_F1_2"/>
    <property type="match status" value="1"/>
</dbReference>
<dbReference type="OrthoDB" id="10034726at2759"/>
<evidence type="ECO:0000256" key="6">
    <source>
        <dbReference type="ARBA" id="ARBA00023034"/>
    </source>
</evidence>
<keyword evidence="5 16" id="KW-1133">Transmembrane helix</keyword>
<evidence type="ECO:0000259" key="17">
    <source>
        <dbReference type="PROSITE" id="PS50262"/>
    </source>
</evidence>
<keyword evidence="3" id="KW-1003">Cell membrane</keyword>
<keyword evidence="8 16" id="KW-0472">Membrane</keyword>
<dbReference type="GO" id="GO:0001591">
    <property type="term" value="F:dopamine neurotransmitter receptor activity, coupled via Gi/Go"/>
    <property type="evidence" value="ECO:0007669"/>
    <property type="project" value="TreeGrafter"/>
</dbReference>